<comment type="caution">
    <text evidence="8">The sequence shown here is derived from an EMBL/GenBank/DDBJ whole genome shotgun (WGS) entry which is preliminary data.</text>
</comment>
<keyword evidence="4" id="KW-0238">DNA-binding</keyword>
<dbReference type="PANTHER" id="PTHR30376:SF3">
    <property type="entry name" value="RNA POLYMERASE SIGMA FACTOR RPOH"/>
    <property type="match status" value="1"/>
</dbReference>
<feature type="domain" description="RNA polymerase sigma-70 region 4" evidence="7">
    <location>
        <begin position="177"/>
        <end position="228"/>
    </location>
</feature>
<evidence type="ECO:0000259" key="6">
    <source>
        <dbReference type="Pfam" id="PF04542"/>
    </source>
</evidence>
<dbReference type="InterPro" id="IPR014284">
    <property type="entry name" value="RNA_pol_sigma-70_dom"/>
</dbReference>
<dbReference type="InterPro" id="IPR050813">
    <property type="entry name" value="Sigma-70_Factor"/>
</dbReference>
<dbReference type="SUPFAM" id="SSF88659">
    <property type="entry name" value="Sigma3 and sigma4 domains of RNA polymerase sigma factors"/>
    <property type="match status" value="1"/>
</dbReference>
<dbReference type="HOGENOM" id="CLU_014793_3_5_5"/>
<keyword evidence="9" id="KW-1185">Reference proteome</keyword>
<dbReference type="STRING" id="314256.OG2516_06851"/>
<evidence type="ECO:0000256" key="5">
    <source>
        <dbReference type="ARBA" id="ARBA00023163"/>
    </source>
</evidence>
<dbReference type="InterPro" id="IPR000943">
    <property type="entry name" value="RNA_pol_sigma70"/>
</dbReference>
<sequence length="241" mass="26814">MGYSYAEALKEPLLGLDQERQAIEKWQGEGDRASLELLLRSHARQAYAQATRWTDNPSYIEDLVAEGMIALMRAAERFDLTREVRFSTYAAWWLRTAMAEAYGRISAVIDVPVKALAEARRAGEALAQRNVVALDGGARASEEDDMSDRLACPEPTPEDRIIRDSSRDAAARLLHAALASLSETERTILARRKLSDRPAPVDALAAELSMSPTRLRQIETRAMGRLRQRLIEGGFSKGMLT</sequence>
<evidence type="ECO:0000256" key="4">
    <source>
        <dbReference type="ARBA" id="ARBA00023125"/>
    </source>
</evidence>
<dbReference type="InterPro" id="IPR007627">
    <property type="entry name" value="RNA_pol_sigma70_r2"/>
</dbReference>
<evidence type="ECO:0000313" key="8">
    <source>
        <dbReference type="EMBL" id="EAR51762.1"/>
    </source>
</evidence>
<evidence type="ECO:0000259" key="7">
    <source>
        <dbReference type="Pfam" id="PF04545"/>
    </source>
</evidence>
<dbReference type="eggNOG" id="COG0568">
    <property type="taxonomic scope" value="Bacteria"/>
</dbReference>
<evidence type="ECO:0000256" key="2">
    <source>
        <dbReference type="ARBA" id="ARBA00023015"/>
    </source>
</evidence>
<reference evidence="8 9" key="1">
    <citation type="journal article" date="2010" name="J. Bacteriol.">
        <title>Genome sequences of Oceanicola granulosus HTCC2516(T) and Oceanicola batsensis HTCC2597(TDelta).</title>
        <authorList>
            <person name="Thrash J.C."/>
            <person name="Cho J.C."/>
            <person name="Vergin K.L."/>
            <person name="Giovannoni S.J."/>
        </authorList>
    </citation>
    <scope>NUCLEOTIDE SEQUENCE [LARGE SCALE GENOMIC DNA]</scope>
    <source>
        <strain evidence="9">ATCC BAA-861 / DSM 15982 / KCTC 12143 / HTCC2516</strain>
    </source>
</reference>
<gene>
    <name evidence="8" type="ORF">OG2516_06851</name>
</gene>
<dbReference type="PANTHER" id="PTHR30376">
    <property type="entry name" value="SIGMA FACTOR RPOH HEAT SHOCK RELATED"/>
    <property type="match status" value="1"/>
</dbReference>
<dbReference type="InterPro" id="IPR013324">
    <property type="entry name" value="RNA_pol_sigma_r3/r4-like"/>
</dbReference>
<dbReference type="Pfam" id="PF04545">
    <property type="entry name" value="Sigma70_r4"/>
    <property type="match status" value="1"/>
</dbReference>
<dbReference type="Pfam" id="PF04542">
    <property type="entry name" value="Sigma70_r2"/>
    <property type="match status" value="1"/>
</dbReference>
<feature type="domain" description="RNA polymerase sigma-70 region 2" evidence="6">
    <location>
        <begin position="38"/>
        <end position="102"/>
    </location>
</feature>
<dbReference type="Proteomes" id="UP000003635">
    <property type="component" value="Unassembled WGS sequence"/>
</dbReference>
<dbReference type="Gene3D" id="1.20.120.1810">
    <property type="match status" value="1"/>
</dbReference>
<dbReference type="Gene3D" id="1.20.140.160">
    <property type="match status" value="1"/>
</dbReference>
<keyword evidence="2" id="KW-0805">Transcription regulation</keyword>
<dbReference type="InterPro" id="IPR007630">
    <property type="entry name" value="RNA_pol_sigma70_r4"/>
</dbReference>
<evidence type="ECO:0000256" key="1">
    <source>
        <dbReference type="ARBA" id="ARBA00007788"/>
    </source>
</evidence>
<name>Q2CGF6_OCEGH</name>
<dbReference type="GO" id="GO:0006352">
    <property type="term" value="P:DNA-templated transcription initiation"/>
    <property type="evidence" value="ECO:0007669"/>
    <property type="project" value="InterPro"/>
</dbReference>
<organism evidence="8 9">
    <name type="scientific">Oceanicola granulosus (strain ATCC BAA-861 / DSM 15982 / KCTC 12143 / HTCC2516)</name>
    <dbReference type="NCBI Taxonomy" id="314256"/>
    <lineage>
        <taxon>Bacteria</taxon>
        <taxon>Pseudomonadati</taxon>
        <taxon>Pseudomonadota</taxon>
        <taxon>Alphaproteobacteria</taxon>
        <taxon>Rhodobacterales</taxon>
        <taxon>Roseobacteraceae</taxon>
        <taxon>Oceanicola</taxon>
    </lineage>
</organism>
<evidence type="ECO:0000256" key="3">
    <source>
        <dbReference type="ARBA" id="ARBA00023082"/>
    </source>
</evidence>
<dbReference type="GO" id="GO:0016987">
    <property type="term" value="F:sigma factor activity"/>
    <property type="evidence" value="ECO:0007669"/>
    <property type="project" value="UniProtKB-KW"/>
</dbReference>
<keyword evidence="5" id="KW-0804">Transcription</keyword>
<protein>
    <submittedName>
        <fullName evidence="8">Sigma32-like factor</fullName>
    </submittedName>
</protein>
<dbReference type="EMBL" id="AAOT01000009">
    <property type="protein sequence ID" value="EAR51762.1"/>
    <property type="molecule type" value="Genomic_DNA"/>
</dbReference>
<dbReference type="OrthoDB" id="7830913at2"/>
<evidence type="ECO:0000313" key="9">
    <source>
        <dbReference type="Proteomes" id="UP000003635"/>
    </source>
</evidence>
<dbReference type="InterPro" id="IPR013325">
    <property type="entry name" value="RNA_pol_sigma_r2"/>
</dbReference>
<proteinExistence type="inferred from homology"/>
<dbReference type="SUPFAM" id="SSF88946">
    <property type="entry name" value="Sigma2 domain of RNA polymerase sigma factors"/>
    <property type="match status" value="1"/>
</dbReference>
<comment type="similarity">
    <text evidence="1">Belongs to the sigma-70 factor family.</text>
</comment>
<accession>Q2CGF6</accession>
<dbReference type="NCBIfam" id="TIGR02937">
    <property type="entry name" value="sigma70-ECF"/>
    <property type="match status" value="1"/>
</dbReference>
<dbReference type="AlphaFoldDB" id="Q2CGF6"/>
<keyword evidence="3" id="KW-0731">Sigma factor</keyword>
<dbReference type="RefSeq" id="WP_007254896.1">
    <property type="nucleotide sequence ID" value="NZ_CH724107.1"/>
</dbReference>
<dbReference type="PRINTS" id="PR00046">
    <property type="entry name" value="SIGMA70FCT"/>
</dbReference>
<dbReference type="GO" id="GO:0003677">
    <property type="term" value="F:DNA binding"/>
    <property type="evidence" value="ECO:0007669"/>
    <property type="project" value="UniProtKB-KW"/>
</dbReference>